<dbReference type="OrthoDB" id="6344802at2759"/>
<name>A0A7R8WAV3_9CRUS</name>
<evidence type="ECO:0000256" key="1">
    <source>
        <dbReference type="ARBA" id="ARBA00022617"/>
    </source>
</evidence>
<keyword evidence="4" id="KW-0561">Oxygen transport</keyword>
<dbReference type="PANTHER" id="PTHR46458:SF5">
    <property type="entry name" value="GLOBIN FAMILY PROFILE DOMAIN-CONTAINING PROTEIN"/>
    <property type="match status" value="1"/>
</dbReference>
<dbReference type="InterPro" id="IPR012292">
    <property type="entry name" value="Globin/Proto"/>
</dbReference>
<evidence type="ECO:0000313" key="7">
    <source>
        <dbReference type="EMBL" id="CAD7228187.1"/>
    </source>
</evidence>
<organism evidence="7">
    <name type="scientific">Cyprideis torosa</name>
    <dbReference type="NCBI Taxonomy" id="163714"/>
    <lineage>
        <taxon>Eukaryota</taxon>
        <taxon>Metazoa</taxon>
        <taxon>Ecdysozoa</taxon>
        <taxon>Arthropoda</taxon>
        <taxon>Crustacea</taxon>
        <taxon>Oligostraca</taxon>
        <taxon>Ostracoda</taxon>
        <taxon>Podocopa</taxon>
        <taxon>Podocopida</taxon>
        <taxon>Cytherocopina</taxon>
        <taxon>Cytheroidea</taxon>
        <taxon>Cytherideidae</taxon>
        <taxon>Cyprideis</taxon>
    </lineage>
</organism>
<dbReference type="EMBL" id="OB661421">
    <property type="protein sequence ID" value="CAD7228187.1"/>
    <property type="molecule type" value="Genomic_DNA"/>
</dbReference>
<feature type="region of interest" description="Disordered" evidence="5">
    <location>
        <begin position="172"/>
        <end position="222"/>
    </location>
</feature>
<dbReference type="AlphaFoldDB" id="A0A7R8WAV3"/>
<evidence type="ECO:0000256" key="2">
    <source>
        <dbReference type="ARBA" id="ARBA00022723"/>
    </source>
</evidence>
<dbReference type="Gene3D" id="1.10.490.10">
    <property type="entry name" value="Globins"/>
    <property type="match status" value="1"/>
</dbReference>
<evidence type="ECO:0000256" key="5">
    <source>
        <dbReference type="SAM" id="MobiDB-lite"/>
    </source>
</evidence>
<dbReference type="SUPFAM" id="SSF46458">
    <property type="entry name" value="Globin-like"/>
    <property type="match status" value="1"/>
</dbReference>
<dbReference type="GO" id="GO:0005344">
    <property type="term" value="F:oxygen carrier activity"/>
    <property type="evidence" value="ECO:0007669"/>
    <property type="project" value="UniProtKB-KW"/>
</dbReference>
<dbReference type="GO" id="GO:0020037">
    <property type="term" value="F:heme binding"/>
    <property type="evidence" value="ECO:0007669"/>
    <property type="project" value="InterPro"/>
</dbReference>
<reference evidence="7" key="1">
    <citation type="submission" date="2020-11" db="EMBL/GenBank/DDBJ databases">
        <authorList>
            <person name="Tran Van P."/>
        </authorList>
    </citation>
    <scope>NUCLEOTIDE SEQUENCE</scope>
</reference>
<feature type="domain" description="Globin" evidence="6">
    <location>
        <begin position="12"/>
        <end position="163"/>
    </location>
</feature>
<dbReference type="PROSITE" id="PS01033">
    <property type="entry name" value="GLOBIN"/>
    <property type="match status" value="1"/>
</dbReference>
<evidence type="ECO:0000256" key="3">
    <source>
        <dbReference type="ARBA" id="ARBA00023004"/>
    </source>
</evidence>
<dbReference type="InterPro" id="IPR050532">
    <property type="entry name" value="Globin-like_OT"/>
</dbReference>
<keyword evidence="4" id="KW-0813">Transport</keyword>
<evidence type="ECO:0000256" key="4">
    <source>
        <dbReference type="RuleBase" id="RU000356"/>
    </source>
</evidence>
<dbReference type="GO" id="GO:0019825">
    <property type="term" value="F:oxygen binding"/>
    <property type="evidence" value="ECO:0007669"/>
    <property type="project" value="InterPro"/>
</dbReference>
<accession>A0A7R8WAV3</accession>
<dbReference type="GO" id="GO:0046872">
    <property type="term" value="F:metal ion binding"/>
    <property type="evidence" value="ECO:0007669"/>
    <property type="project" value="UniProtKB-KW"/>
</dbReference>
<sequence length="222" mass="25711">MPCYNTRYRFILLTSVDLQAAYALQHKASCCNQPRPVENLCFVRLFEDHMDLLNLFEKFQDLRSREEQAESTSLAEHATLVMQTLDQGINSFSDVDKFEVFLTQVGESHRKIAGFRKENFYKIEEPFLYAVRETLQERYTENMDYIYRTSIRFILDTLIKGYEKAEAEEEKEAIAAGAEKPENCEDKKQDNEKKKEDAKKNGDRCPVAHLETQTASAANPPS</sequence>
<feature type="compositionally biased region" description="Basic and acidic residues" evidence="5">
    <location>
        <begin position="179"/>
        <end position="203"/>
    </location>
</feature>
<proteinExistence type="inferred from homology"/>
<gene>
    <name evidence="7" type="ORF">CTOB1V02_LOCUS6076</name>
</gene>
<feature type="compositionally biased region" description="Polar residues" evidence="5">
    <location>
        <begin position="211"/>
        <end position="222"/>
    </location>
</feature>
<dbReference type="PANTHER" id="PTHR46458">
    <property type="entry name" value="BLR2807 PROTEIN"/>
    <property type="match status" value="1"/>
</dbReference>
<dbReference type="Pfam" id="PF00042">
    <property type="entry name" value="Globin"/>
    <property type="match status" value="1"/>
</dbReference>
<keyword evidence="3" id="KW-0408">Iron</keyword>
<keyword evidence="2" id="KW-0479">Metal-binding</keyword>
<keyword evidence="1 4" id="KW-0349">Heme</keyword>
<evidence type="ECO:0000259" key="6">
    <source>
        <dbReference type="PROSITE" id="PS01033"/>
    </source>
</evidence>
<dbReference type="InterPro" id="IPR000971">
    <property type="entry name" value="Globin"/>
</dbReference>
<dbReference type="InterPro" id="IPR009050">
    <property type="entry name" value="Globin-like_sf"/>
</dbReference>
<comment type="similarity">
    <text evidence="4">Belongs to the globin family.</text>
</comment>
<protein>
    <recommendedName>
        <fullName evidence="6">Globin domain-containing protein</fullName>
    </recommendedName>
</protein>